<protein>
    <submittedName>
        <fullName evidence="1">Uncharacterized protein</fullName>
    </submittedName>
</protein>
<reference evidence="1" key="1">
    <citation type="submission" date="2020-12" db="EMBL/GenBank/DDBJ databases">
        <title>Metabolic potential, ecology and presence of endohyphal bacteria is reflected in genomic diversity of Mucoromycotina.</title>
        <authorList>
            <person name="Muszewska A."/>
            <person name="Okrasinska A."/>
            <person name="Steczkiewicz K."/>
            <person name="Drgas O."/>
            <person name="Orlowska M."/>
            <person name="Perlinska-Lenart U."/>
            <person name="Aleksandrzak-Piekarczyk T."/>
            <person name="Szatraj K."/>
            <person name="Zielenkiewicz U."/>
            <person name="Pilsyk S."/>
            <person name="Malc E."/>
            <person name="Mieczkowski P."/>
            <person name="Kruszewska J.S."/>
            <person name="Biernat P."/>
            <person name="Pawlowska J."/>
        </authorList>
    </citation>
    <scope>NUCLEOTIDE SEQUENCE</scope>
    <source>
        <strain evidence="1">WA0000017839</strain>
    </source>
</reference>
<dbReference type="Proteomes" id="UP000603453">
    <property type="component" value="Unassembled WGS sequence"/>
</dbReference>
<evidence type="ECO:0000313" key="2">
    <source>
        <dbReference type="Proteomes" id="UP000603453"/>
    </source>
</evidence>
<name>A0A8H7QGS2_9FUNG</name>
<proteinExistence type="predicted"/>
<gene>
    <name evidence="1" type="ORF">INT47_003940</name>
</gene>
<keyword evidence="2" id="KW-1185">Reference proteome</keyword>
<comment type="caution">
    <text evidence="1">The sequence shown here is derived from an EMBL/GenBank/DDBJ whole genome shotgun (WGS) entry which is preliminary data.</text>
</comment>
<dbReference type="AlphaFoldDB" id="A0A8H7QGS2"/>
<accession>A0A8H7QGS2</accession>
<dbReference type="EMBL" id="JAEPRD010000415">
    <property type="protein sequence ID" value="KAG2191430.1"/>
    <property type="molecule type" value="Genomic_DNA"/>
</dbReference>
<sequence>MYTSLNPKTFRLVNLIITEGLTDLVVVSFVNCFSQDLFNLIGNTNAFRPDILNNNVFTLENFNNRHLLNEAFALPVYVKPTRSVATKNNTFDQVFPNAASSNLDRIVEIIRNKSRIAINVYSQTAYIIVMYLLVKQNCRAAAEAFYHLLRDTMFGYVTLFPDIQTDHKWHRTKTRTTDRHIQFSFITTTITDRPIRQARTA</sequence>
<organism evidence="1 2">
    <name type="scientific">Mucor saturninus</name>
    <dbReference type="NCBI Taxonomy" id="64648"/>
    <lineage>
        <taxon>Eukaryota</taxon>
        <taxon>Fungi</taxon>
        <taxon>Fungi incertae sedis</taxon>
        <taxon>Mucoromycota</taxon>
        <taxon>Mucoromycotina</taxon>
        <taxon>Mucoromycetes</taxon>
        <taxon>Mucorales</taxon>
        <taxon>Mucorineae</taxon>
        <taxon>Mucoraceae</taxon>
        <taxon>Mucor</taxon>
    </lineage>
</organism>
<evidence type="ECO:0000313" key="1">
    <source>
        <dbReference type="EMBL" id="KAG2191430.1"/>
    </source>
</evidence>